<gene>
    <name evidence="1" type="ORF">WG929_13440</name>
</gene>
<organism evidence="1 2">
    <name type="scientific">Oceanobacter antarcticus</name>
    <dbReference type="NCBI Taxonomy" id="3133425"/>
    <lineage>
        <taxon>Bacteria</taxon>
        <taxon>Pseudomonadati</taxon>
        <taxon>Pseudomonadota</taxon>
        <taxon>Gammaproteobacteria</taxon>
        <taxon>Oceanospirillales</taxon>
        <taxon>Oceanospirillaceae</taxon>
        <taxon>Oceanobacter</taxon>
    </lineage>
</organism>
<dbReference type="Pfam" id="PF20099">
    <property type="entry name" value="DUF6489"/>
    <property type="match status" value="1"/>
</dbReference>
<dbReference type="EMBL" id="JBBKTX010000016">
    <property type="protein sequence ID" value="MFK4753414.1"/>
    <property type="molecule type" value="Genomic_DNA"/>
</dbReference>
<proteinExistence type="predicted"/>
<evidence type="ECO:0000313" key="1">
    <source>
        <dbReference type="EMBL" id="MFK4753414.1"/>
    </source>
</evidence>
<comment type="caution">
    <text evidence="1">The sequence shown here is derived from an EMBL/GenBank/DDBJ whole genome shotgun (WGS) entry which is preliminary data.</text>
</comment>
<keyword evidence="2" id="KW-1185">Reference proteome</keyword>
<name>A0ABW8NKG7_9GAMM</name>
<evidence type="ECO:0000313" key="2">
    <source>
        <dbReference type="Proteomes" id="UP001620597"/>
    </source>
</evidence>
<dbReference type="Proteomes" id="UP001620597">
    <property type="component" value="Unassembled WGS sequence"/>
</dbReference>
<dbReference type="InterPro" id="IPR045502">
    <property type="entry name" value="DUF6489"/>
</dbReference>
<dbReference type="RefSeq" id="WP_369857399.1">
    <property type="nucleotide sequence ID" value="NZ_JBBKTX010000016.1"/>
</dbReference>
<accession>A0ABW8NKG7</accession>
<reference evidence="1 2" key="1">
    <citation type="submission" date="2024-03" db="EMBL/GenBank/DDBJ databases">
        <title>High-quality draft genome sequence of Oceanobacter sp. wDCs-4.</title>
        <authorList>
            <person name="Dong C."/>
        </authorList>
    </citation>
    <scope>NUCLEOTIDE SEQUENCE [LARGE SCALE GENOMIC DNA]</scope>
    <source>
        <strain evidence="2">wDCs-4</strain>
    </source>
</reference>
<sequence length="83" mass="9653">MKINVSFDLTPEEFRRVMGLPDVQQFQQEVFSQMMEKMKSGEEGYDAMSLYKPLFSESMNAMTQFQQLMFGMMAGKSEENSNE</sequence>
<protein>
    <submittedName>
        <fullName evidence="1">DUF6489 family protein</fullName>
    </submittedName>
</protein>